<evidence type="ECO:0000313" key="2">
    <source>
        <dbReference type="Proteomes" id="UP000499080"/>
    </source>
</evidence>
<keyword evidence="2" id="KW-1185">Reference proteome</keyword>
<dbReference type="AlphaFoldDB" id="A0A4Y2RW19"/>
<dbReference type="Proteomes" id="UP000499080">
    <property type="component" value="Unassembled WGS sequence"/>
</dbReference>
<reference evidence="1 2" key="1">
    <citation type="journal article" date="2019" name="Sci. Rep.">
        <title>Orb-weaving spider Araneus ventricosus genome elucidates the spidroin gene catalogue.</title>
        <authorList>
            <person name="Kono N."/>
            <person name="Nakamura H."/>
            <person name="Ohtoshi R."/>
            <person name="Moran D.A.P."/>
            <person name="Shinohara A."/>
            <person name="Yoshida Y."/>
            <person name="Fujiwara M."/>
            <person name="Mori M."/>
            <person name="Tomita M."/>
            <person name="Arakawa K."/>
        </authorList>
    </citation>
    <scope>NUCLEOTIDE SEQUENCE [LARGE SCALE GENOMIC DNA]</scope>
</reference>
<proteinExistence type="predicted"/>
<evidence type="ECO:0000313" key="1">
    <source>
        <dbReference type="EMBL" id="GBN80017.1"/>
    </source>
</evidence>
<sequence>MSENITPEEDWLECFKMDGGFGILNDDEIVSSVTTLEKDEIDDDEGPVLNQKPRTSHSEARTMLSKCIDWFEM</sequence>
<evidence type="ECO:0008006" key="3">
    <source>
        <dbReference type="Google" id="ProtNLM"/>
    </source>
</evidence>
<protein>
    <recommendedName>
        <fullName evidence="3">DDE-1 domain-containing protein</fullName>
    </recommendedName>
</protein>
<organism evidence="1 2">
    <name type="scientific">Araneus ventricosus</name>
    <name type="common">Orbweaver spider</name>
    <name type="synonym">Epeira ventricosa</name>
    <dbReference type="NCBI Taxonomy" id="182803"/>
    <lineage>
        <taxon>Eukaryota</taxon>
        <taxon>Metazoa</taxon>
        <taxon>Ecdysozoa</taxon>
        <taxon>Arthropoda</taxon>
        <taxon>Chelicerata</taxon>
        <taxon>Arachnida</taxon>
        <taxon>Araneae</taxon>
        <taxon>Araneomorphae</taxon>
        <taxon>Entelegynae</taxon>
        <taxon>Araneoidea</taxon>
        <taxon>Araneidae</taxon>
        <taxon>Araneus</taxon>
    </lineage>
</organism>
<accession>A0A4Y2RW19</accession>
<comment type="caution">
    <text evidence="1">The sequence shown here is derived from an EMBL/GenBank/DDBJ whole genome shotgun (WGS) entry which is preliminary data.</text>
</comment>
<gene>
    <name evidence="1" type="ORF">AVEN_223551_1</name>
</gene>
<dbReference type="EMBL" id="BGPR01147979">
    <property type="protein sequence ID" value="GBN80017.1"/>
    <property type="molecule type" value="Genomic_DNA"/>
</dbReference>
<dbReference type="OrthoDB" id="125347at2759"/>
<name>A0A4Y2RW19_ARAVE</name>